<reference evidence="2 3" key="1">
    <citation type="submission" date="2017-09" db="EMBL/GenBank/DDBJ databases">
        <title>Genome sequencing of Besnoitia besnoiti strain Bb-Ger1.</title>
        <authorList>
            <person name="Schares G."/>
            <person name="Venepally P."/>
            <person name="Lorenzi H.A."/>
        </authorList>
    </citation>
    <scope>NUCLEOTIDE SEQUENCE [LARGE SCALE GENOMIC DNA]</scope>
    <source>
        <strain evidence="2 3">Bb-Ger1</strain>
    </source>
</reference>
<dbReference type="KEGG" id="bbes:BESB_031430"/>
<dbReference type="VEuPathDB" id="ToxoDB:BESB_031430"/>
<dbReference type="OrthoDB" id="198735at2759"/>
<evidence type="ECO:0000256" key="1">
    <source>
        <dbReference type="SAM" id="Coils"/>
    </source>
</evidence>
<evidence type="ECO:0000313" key="3">
    <source>
        <dbReference type="Proteomes" id="UP000224006"/>
    </source>
</evidence>
<comment type="caution">
    <text evidence="2">The sequence shown here is derived from an EMBL/GenBank/DDBJ whole genome shotgun (WGS) entry which is preliminary data.</text>
</comment>
<feature type="coiled-coil region" evidence="1">
    <location>
        <begin position="215"/>
        <end position="242"/>
    </location>
</feature>
<protein>
    <submittedName>
        <fullName evidence="2">Uncharacterized protein</fullName>
    </submittedName>
</protein>
<dbReference type="AlphaFoldDB" id="A0A2A9LZY1"/>
<dbReference type="Proteomes" id="UP000224006">
    <property type="component" value="Chromosome XIII"/>
</dbReference>
<dbReference type="GeneID" id="40308195"/>
<dbReference type="RefSeq" id="XP_029215278.1">
    <property type="nucleotide sequence ID" value="XM_029361811.1"/>
</dbReference>
<proteinExistence type="predicted"/>
<dbReference type="EMBL" id="NWUJ01000016">
    <property type="protein sequence ID" value="PFH31269.1"/>
    <property type="molecule type" value="Genomic_DNA"/>
</dbReference>
<name>A0A2A9LZY1_BESBE</name>
<keyword evidence="3" id="KW-1185">Reference proteome</keyword>
<keyword evidence="1" id="KW-0175">Coiled coil</keyword>
<organism evidence="2 3">
    <name type="scientific">Besnoitia besnoiti</name>
    <name type="common">Apicomplexan protozoan</name>
    <dbReference type="NCBI Taxonomy" id="94643"/>
    <lineage>
        <taxon>Eukaryota</taxon>
        <taxon>Sar</taxon>
        <taxon>Alveolata</taxon>
        <taxon>Apicomplexa</taxon>
        <taxon>Conoidasida</taxon>
        <taxon>Coccidia</taxon>
        <taxon>Eucoccidiorida</taxon>
        <taxon>Eimeriorina</taxon>
        <taxon>Sarcocystidae</taxon>
        <taxon>Besnoitia</taxon>
    </lineage>
</organism>
<sequence>MLLTTGATVYGDSWKSPALPTRQGGACADASDDRPCAAQSGRAASMSPVGRLLTRAQLPTQLFPALRGKHSVWEHSAQKRFFSGGAAKPSWNVAPHYRFGPSLPDHAYYGEHATYNYFVLFIRGMRPYLEKIFGDCALTIKSAALAVYRPLSNFVVRHNPELRLQFVAFASFLATHMAITSEFNEMYQRLVDITSMLELQAAQLHASEGFWDSASEQQEARLQRHAEHLKELEATWEEALREATMSRNFDVLVRYMTHATSDSDKHHAHAGADGDGQKGIPPSLMWNFNAMPYGKDNPDTKTFPIPDHEQPYRAFSLGFTANNLSGNWGDYIDRQDNKNAIMRPARMMFTDVFIPTTK</sequence>
<dbReference type="STRING" id="94643.A0A2A9LZY1"/>
<evidence type="ECO:0000313" key="2">
    <source>
        <dbReference type="EMBL" id="PFH31269.1"/>
    </source>
</evidence>
<accession>A0A2A9LZY1</accession>
<gene>
    <name evidence="2" type="ORF">BESB_031430</name>
</gene>